<dbReference type="InterPro" id="IPR006104">
    <property type="entry name" value="Glyco_hydro_2_N"/>
</dbReference>
<evidence type="ECO:0000256" key="8">
    <source>
        <dbReference type="ARBA" id="ARBA00023295"/>
    </source>
</evidence>
<dbReference type="SUPFAM" id="SSF49785">
    <property type="entry name" value="Galactose-binding domain-like"/>
    <property type="match status" value="1"/>
</dbReference>
<keyword evidence="7" id="KW-0106">Calcium</keyword>
<dbReference type="SUPFAM" id="SSF51445">
    <property type="entry name" value="(Trans)glycosidases"/>
    <property type="match status" value="1"/>
</dbReference>
<dbReference type="InterPro" id="IPR008979">
    <property type="entry name" value="Galactose-bd-like_sf"/>
</dbReference>
<evidence type="ECO:0000313" key="12">
    <source>
        <dbReference type="Proteomes" id="UP000004849"/>
    </source>
</evidence>
<dbReference type="InterPro" id="IPR004199">
    <property type="entry name" value="B-gal_small/dom_5"/>
</dbReference>
<dbReference type="Gene3D" id="3.20.20.80">
    <property type="entry name" value="Glycosidases"/>
    <property type="match status" value="1"/>
</dbReference>
<evidence type="ECO:0000256" key="4">
    <source>
        <dbReference type="ARBA" id="ARBA00011245"/>
    </source>
</evidence>
<comment type="similarity">
    <text evidence="3">Belongs to the glycosyl hydrolase 2 family.</text>
</comment>
<dbReference type="EC" id="3.2.1.23" evidence="5"/>
<evidence type="ECO:0000256" key="2">
    <source>
        <dbReference type="ARBA" id="ARBA00001913"/>
    </source>
</evidence>
<evidence type="ECO:0000256" key="5">
    <source>
        <dbReference type="ARBA" id="ARBA00012756"/>
    </source>
</evidence>
<dbReference type="InterPro" id="IPR050347">
    <property type="entry name" value="Bact_Beta-galactosidase"/>
</dbReference>
<sequence>MRLHINQEQNTKILYFMNLRTIFISSFLSLSSLGVLAQERINLSGTWQFAFAANQKEADRLERFYTSDFAKSKFKSTPVPSNWALLGYEEPVYRGFKDNQAGEGFYVREFTIPQDWKDKRILLHFGGVWSSAEVWLNGNELGRHDCGYTSFAFDVTNKLKVDEPNKLAVRVRQITREYKFDVCDDWTWGGIYRDVTLEAMPAKRWIDDVVVQTTFDHLFQDANLDIRVMISDKHKNTLPGNYPSPGEPYKLCFTLTDKEGKEVAQRQMAIPAHVSTDREICLSLPVEAPHQWTAETPYLYSLKVELLEKEAVTHTRMERVGFRQISTDGGVFRINGQAVKLRGVNRHDEHPDVGRATTRKQWLEDLTLMKAANINYLRLSHYTPAEGFIELCDSMGMYVGNEVTLGGAGDLMYDPSFSGAVLQRSYETIVRDINKPSIIYWSIGNEDPLTSLHMVSVKLVKALDPTRPVLLPWRPEEWLPKEVDILAPHYWNPQEYDRLAGHSGRPVISTEYTHAYGNDAFGGLEARWKALTKHPAGAGAAVWMWADQGVKTPVRKKEKDLSEDEYLRINTAGWDGIVDSYRNFTRDYWETKAVYAPVYPVVDKISFVPGQDSVRIPIQNDFDFTNLSSVKMAWSVREDENVLYSGTDSMYGYPHTVSDFKLPVEKLVTVRPGRTYYVWFIFTDEKGTEITRRAVELCPQTEQPISVPVCRELLVTEADQVTIEAGDVRYVFSPKNGQLVSAELKGKQLIKDLYPAIWRKLNQGETSGFGKENLRKAVDLTHYTSSVTAWKVEKTPTNAVIRTTVDYRVDQENRFTVTYRYSIGVDGRLNVYYQILTKVAVPWLPIVGMSMQSVSGLDQVHWLGLGPYDAYPNKQAAPILGVWGGTAGSPDVTGIKAMRWMERSGSEGTIHVSNSGYMENDAMCPERTYILSGVFGRPEKGRRAEESVPQLRTDTGKPFVGEFSIMLKAVR</sequence>
<dbReference type="Pfam" id="PF02836">
    <property type="entry name" value="Glyco_hydro_2_C"/>
    <property type="match status" value="1"/>
</dbReference>
<dbReference type="InterPro" id="IPR011013">
    <property type="entry name" value="Gal_mutarotase_sf_dom"/>
</dbReference>
<dbReference type="Gene3D" id="2.70.98.10">
    <property type="match status" value="1"/>
</dbReference>
<dbReference type="AlphaFoldDB" id="B6W1A3"/>
<dbReference type="CAZy" id="GH2">
    <property type="family name" value="Glycoside Hydrolase Family 2"/>
</dbReference>
<dbReference type="Pfam" id="PF02929">
    <property type="entry name" value="Bgal_small_N"/>
    <property type="match status" value="1"/>
</dbReference>
<dbReference type="GO" id="GO:0005990">
    <property type="term" value="P:lactose catabolic process"/>
    <property type="evidence" value="ECO:0007669"/>
    <property type="project" value="TreeGrafter"/>
</dbReference>
<dbReference type="InterPro" id="IPR014718">
    <property type="entry name" value="GH-type_carb-bd"/>
</dbReference>
<comment type="cofactor">
    <cofactor evidence="2">
        <name>Ca(2+)</name>
        <dbReference type="ChEBI" id="CHEBI:29108"/>
    </cofactor>
</comment>
<dbReference type="Gene3D" id="2.60.120.260">
    <property type="entry name" value="Galactose-binding domain-like"/>
    <property type="match status" value="1"/>
</dbReference>
<dbReference type="GO" id="GO:0009341">
    <property type="term" value="C:beta-galactosidase complex"/>
    <property type="evidence" value="ECO:0007669"/>
    <property type="project" value="InterPro"/>
</dbReference>
<name>B6W1A3_9BACT</name>
<dbReference type="InterPro" id="IPR006103">
    <property type="entry name" value="Glyco_hydro_2_cat"/>
</dbReference>
<dbReference type="GO" id="GO:0004565">
    <property type="term" value="F:beta-galactosidase activity"/>
    <property type="evidence" value="ECO:0007669"/>
    <property type="project" value="UniProtKB-EC"/>
</dbReference>
<protein>
    <recommendedName>
        <fullName evidence="5">beta-galactosidase</fullName>
        <ecNumber evidence="5">3.2.1.23</ecNumber>
    </recommendedName>
    <alternativeName>
        <fullName evidence="9">Lactase</fullName>
    </alternativeName>
</protein>
<dbReference type="HOGENOM" id="CLU_002346_0_2_10"/>
<dbReference type="PANTHER" id="PTHR46323:SF2">
    <property type="entry name" value="BETA-GALACTOSIDASE"/>
    <property type="match status" value="1"/>
</dbReference>
<proteinExistence type="inferred from homology"/>
<organism evidence="11 12">
    <name type="scientific">Phocaeicola dorei DSM 17855</name>
    <dbReference type="NCBI Taxonomy" id="483217"/>
    <lineage>
        <taxon>Bacteria</taxon>
        <taxon>Pseudomonadati</taxon>
        <taxon>Bacteroidota</taxon>
        <taxon>Bacteroidia</taxon>
        <taxon>Bacteroidales</taxon>
        <taxon>Bacteroidaceae</taxon>
        <taxon>Phocaeicola</taxon>
    </lineage>
</organism>
<dbReference type="InterPro" id="IPR006101">
    <property type="entry name" value="Glyco_hydro_2"/>
</dbReference>
<dbReference type="Proteomes" id="UP000004849">
    <property type="component" value="Unassembled WGS sequence"/>
</dbReference>
<dbReference type="Pfam" id="PF02837">
    <property type="entry name" value="Glyco_hydro_2_N"/>
    <property type="match status" value="1"/>
</dbReference>
<dbReference type="GO" id="GO:0030246">
    <property type="term" value="F:carbohydrate binding"/>
    <property type="evidence" value="ECO:0007669"/>
    <property type="project" value="InterPro"/>
</dbReference>
<feature type="domain" description="Beta galactosidase small chain/" evidence="10">
    <location>
        <begin position="722"/>
        <end position="936"/>
    </location>
</feature>
<keyword evidence="6" id="KW-0378">Hydrolase</keyword>
<dbReference type="InterPro" id="IPR006102">
    <property type="entry name" value="Ig-like_GH2"/>
</dbReference>
<dbReference type="Pfam" id="PF00703">
    <property type="entry name" value="Glyco_hydro_2"/>
    <property type="match status" value="1"/>
</dbReference>
<dbReference type="Gene3D" id="2.60.40.10">
    <property type="entry name" value="Immunoglobulins"/>
    <property type="match status" value="2"/>
</dbReference>
<dbReference type="SUPFAM" id="SSF49303">
    <property type="entry name" value="beta-Galactosidase/glucuronidase domain"/>
    <property type="match status" value="2"/>
</dbReference>
<dbReference type="EMBL" id="ABWZ01000069">
    <property type="protein sequence ID" value="EEB24234.1"/>
    <property type="molecule type" value="Genomic_DNA"/>
</dbReference>
<evidence type="ECO:0000256" key="9">
    <source>
        <dbReference type="ARBA" id="ARBA00032230"/>
    </source>
</evidence>
<dbReference type="PRINTS" id="PR00132">
    <property type="entry name" value="GLHYDRLASE2"/>
</dbReference>
<evidence type="ECO:0000256" key="7">
    <source>
        <dbReference type="ARBA" id="ARBA00022837"/>
    </source>
</evidence>
<reference evidence="11 12" key="1">
    <citation type="submission" date="2008-10" db="EMBL/GenBank/DDBJ databases">
        <title>Draft genome sequence of Bacteroides dorei (DSM 17855).</title>
        <authorList>
            <person name="Sudarsanam P."/>
            <person name="Ley R."/>
            <person name="Guruge J."/>
            <person name="Turnbaugh P.J."/>
            <person name="Mahowald M."/>
            <person name="Liep D."/>
            <person name="Gordon J."/>
        </authorList>
    </citation>
    <scope>NUCLEOTIDE SEQUENCE [LARGE SCALE GENOMIC DNA]</scope>
    <source>
        <strain evidence="11 12">DSM 17855</strain>
    </source>
</reference>
<gene>
    <name evidence="11" type="ORF">BACDOR_03292</name>
</gene>
<dbReference type="InterPro" id="IPR017853">
    <property type="entry name" value="GH"/>
</dbReference>
<dbReference type="PANTHER" id="PTHR46323">
    <property type="entry name" value="BETA-GALACTOSIDASE"/>
    <property type="match status" value="1"/>
</dbReference>
<comment type="subunit">
    <text evidence="4">Monomer.</text>
</comment>
<evidence type="ECO:0000259" key="10">
    <source>
        <dbReference type="SMART" id="SM01038"/>
    </source>
</evidence>
<dbReference type="InterPro" id="IPR013783">
    <property type="entry name" value="Ig-like_fold"/>
</dbReference>
<keyword evidence="8" id="KW-0326">Glycosidase</keyword>
<evidence type="ECO:0000256" key="1">
    <source>
        <dbReference type="ARBA" id="ARBA00001412"/>
    </source>
</evidence>
<dbReference type="SUPFAM" id="SSF74650">
    <property type="entry name" value="Galactose mutarotase-like"/>
    <property type="match status" value="1"/>
</dbReference>
<evidence type="ECO:0000256" key="6">
    <source>
        <dbReference type="ARBA" id="ARBA00022801"/>
    </source>
</evidence>
<comment type="catalytic activity">
    <reaction evidence="1">
        <text>Hydrolysis of terminal non-reducing beta-D-galactose residues in beta-D-galactosides.</text>
        <dbReference type="EC" id="3.2.1.23"/>
    </reaction>
</comment>
<evidence type="ECO:0000313" key="11">
    <source>
        <dbReference type="EMBL" id="EEB24234.1"/>
    </source>
</evidence>
<dbReference type="SMART" id="SM01038">
    <property type="entry name" value="Bgal_small_N"/>
    <property type="match status" value="1"/>
</dbReference>
<reference evidence="11 12" key="2">
    <citation type="submission" date="2008-10" db="EMBL/GenBank/DDBJ databases">
        <authorList>
            <person name="Fulton L."/>
            <person name="Clifton S."/>
            <person name="Fulton B."/>
            <person name="Xu J."/>
            <person name="Minx P."/>
            <person name="Pepin K.H."/>
            <person name="Johnson M."/>
            <person name="Thiruvilangam P."/>
            <person name="Bhonagiri V."/>
            <person name="Nash W.E."/>
            <person name="Mardis E.R."/>
            <person name="Wilson R.K."/>
        </authorList>
    </citation>
    <scope>NUCLEOTIDE SEQUENCE [LARGE SCALE GENOMIC DNA]</scope>
    <source>
        <strain evidence="11 12">DSM 17855</strain>
    </source>
</reference>
<dbReference type="InterPro" id="IPR036156">
    <property type="entry name" value="Beta-gal/glucu_dom_sf"/>
</dbReference>
<accession>B6W1A3</accession>
<evidence type="ECO:0000256" key="3">
    <source>
        <dbReference type="ARBA" id="ARBA00007401"/>
    </source>
</evidence>